<name>A0A289ZI56_9CAUD</name>
<proteinExistence type="predicted"/>
<organism evidence="2 3">
    <name type="scientific">Serratia phage vB_SmaM_ 2050HW</name>
    <dbReference type="NCBI Taxonomy" id="2024252"/>
    <lineage>
        <taxon>Viruses</taxon>
        <taxon>Duplodnaviria</taxon>
        <taxon>Heunggongvirae</taxon>
        <taxon>Uroviricota</taxon>
        <taxon>Caudoviricetes</taxon>
        <taxon>Chimalliviridae</taxon>
        <taxon>Moabitevirus</taxon>
        <taxon>Moabitevirus mv2050HW</taxon>
    </lineage>
</organism>
<reference evidence="3" key="1">
    <citation type="submission" date="2017-06" db="EMBL/GenBank/DDBJ databases">
        <authorList>
            <person name="Zhao X."/>
        </authorList>
    </citation>
    <scope>NUCLEOTIDE SEQUENCE [LARGE SCALE GENOMIC DNA]</scope>
</reference>
<evidence type="ECO:0000256" key="1">
    <source>
        <dbReference type="SAM" id="MobiDB-lite"/>
    </source>
</evidence>
<keyword evidence="3" id="KW-1185">Reference proteome</keyword>
<gene>
    <name evidence="2" type="ORF">2050HW_00047</name>
</gene>
<feature type="region of interest" description="Disordered" evidence="1">
    <location>
        <begin position="834"/>
        <end position="856"/>
    </location>
</feature>
<evidence type="ECO:0000313" key="3">
    <source>
        <dbReference type="Proteomes" id="UP000223363"/>
    </source>
</evidence>
<protein>
    <submittedName>
        <fullName evidence="2">Virion structural protein</fullName>
    </submittedName>
</protein>
<sequence length="856" mass="98003">MADTTQRLYVDGAMSLAQTMTIKFNAGAVAINNYLTEIGYTVDPNVPSTWRYYMNLAGKYHVSNQQMKVTSLDTLEEIDFTYDNLLIHRATKAAYKYGSRYYNELVEQYPEQELLIRGVLWPVDIDKAIDAKDFTILYYDSDEVDPNETYLIQDLQEWIYRFTYRWYLVFAAAVQKYYPATFFGTLFIHLVGEIISIRENYCRTQYVHSYHLWAYLGSHGRLNAYKDYVNITQALWLYRNIRYIDNHAGKTTTFDDLILNILTARNIPLTAYFLRHNSKDVPESILPEGEVAKDPKNYLAESVQGIERISIGEALDNEVNSAKDNDKYLAKQKIDVPIRVANAITGELPTKVLESVMIDRSDSVPHKFVDTLMGEWIYLATEGRYVANITIPNPATQEAMSMTVREALILWVYCAMRQFEMVLEDVPDLTAWFVQRLAAPEFSELRGVCEPKYVSEAAILMALTEHTPVSTIISTEAFYNTVAQIQSNINAHRVMYTRQQDFRARGQMEVMTNRFYINKKCQLSATPIKYADWFHTKNWDMELSSPEAYSDFCFQLIEVATGANLRSTISVSDVHSAMIAIMTQLSSYSVQYVHKTNASPNIIVDNLAIRFGGIESRPSADFKIDQRVEIINQYQRGKLSPDKSAFEGIEIGSKYIHAPHFYRVFSSVDFLPDTHVATRHQIEIAEVRFKGSLAKDIGLEISKHDLDGLWLYLATARPINEVITNPRLPGLWVRVPREDEYLPNEITKTDIEGLWTNVIPGPEKLVIGNKPLPGLWLEPIVPYELEDFKERLEGFDPPEPFKPTTLADGFDENLGGFVGYIEPEFDLFNIEEELPGFDSPDSEPKAPYDFSALFGE</sequence>
<evidence type="ECO:0000313" key="2">
    <source>
        <dbReference type="EMBL" id="ATA65382.1"/>
    </source>
</evidence>
<dbReference type="Proteomes" id="UP000223363">
    <property type="component" value="Segment"/>
</dbReference>
<accession>A0A289ZI56</accession>
<dbReference type="EMBL" id="MF285618">
    <property type="protein sequence ID" value="ATA65382.1"/>
    <property type="molecule type" value="Genomic_DNA"/>
</dbReference>